<name>A0A5V0RXI9_SALER</name>
<keyword evidence="1" id="KW-0255">Endonuclease</keyword>
<dbReference type="InterPro" id="IPR019069">
    <property type="entry name" value="Restrct_endonuc_II_ScaI"/>
</dbReference>
<accession>A0A5V0RXI9</accession>
<protein>
    <submittedName>
        <fullName evidence="1">ScaI family restriction endonuclease</fullName>
    </submittedName>
</protein>
<dbReference type="GO" id="GO:0004519">
    <property type="term" value="F:endonuclease activity"/>
    <property type="evidence" value="ECO:0007669"/>
    <property type="project" value="UniProtKB-KW"/>
</dbReference>
<dbReference type="AlphaFoldDB" id="A0A5V0RXI9"/>
<feature type="non-terminal residue" evidence="1">
    <location>
        <position position="1"/>
    </location>
</feature>
<reference evidence="1" key="1">
    <citation type="submission" date="2018-07" db="EMBL/GenBank/DDBJ databases">
        <authorList>
            <consortium name="PulseNet: The National Subtyping Network for Foodborne Disease Surveillance"/>
            <person name="Tarr C.L."/>
            <person name="Trees E."/>
            <person name="Katz L.S."/>
            <person name="Carleton-Romer H.A."/>
            <person name="Stroika S."/>
            <person name="Kucerova Z."/>
            <person name="Roache K.F."/>
            <person name="Sabol A.L."/>
            <person name="Besser J."/>
            <person name="Gerner-Smidt P."/>
        </authorList>
    </citation>
    <scope>NUCLEOTIDE SEQUENCE</scope>
    <source>
        <strain evidence="1">PNUSAS016166</strain>
    </source>
</reference>
<dbReference type="EMBL" id="AAGWRV010000040">
    <property type="protein sequence ID" value="EBS8119354.1"/>
    <property type="molecule type" value="Genomic_DNA"/>
</dbReference>
<evidence type="ECO:0000313" key="1">
    <source>
        <dbReference type="EMBL" id="EBS8119354.1"/>
    </source>
</evidence>
<keyword evidence="1" id="KW-0540">Nuclease</keyword>
<gene>
    <name evidence="1" type="ORF">CE146_23260</name>
</gene>
<dbReference type="Pfam" id="PF09569">
    <property type="entry name" value="RE_ScaI"/>
    <property type="match status" value="1"/>
</dbReference>
<organism evidence="1">
    <name type="scientific">Salmonella enterica</name>
    <name type="common">Salmonella choleraesuis</name>
    <dbReference type="NCBI Taxonomy" id="28901"/>
    <lineage>
        <taxon>Bacteria</taxon>
        <taxon>Pseudomonadati</taxon>
        <taxon>Pseudomonadota</taxon>
        <taxon>Gammaproteobacteria</taxon>
        <taxon>Enterobacterales</taxon>
        <taxon>Enterobacteriaceae</taxon>
        <taxon>Salmonella</taxon>
    </lineage>
</organism>
<comment type="caution">
    <text evidence="1">The sequence shown here is derived from an EMBL/GenBank/DDBJ whole genome shotgun (WGS) entry which is preliminary data.</text>
</comment>
<keyword evidence="1" id="KW-0378">Hydrolase</keyword>
<sequence length="118" mass="13722">KKHPSMWRKDESAHEKDLVCLENDYFSTEVKTSSNKNQIFGNRSYAQESISDKKSKNGFYITINFTTPKKDVEEPKVNIIRFGWLDHTDWIAQKAASGQQARLSPDAYLYKLKVLYKS</sequence>
<proteinExistence type="predicted"/>